<dbReference type="EMBL" id="BKAG01000078">
    <property type="protein sequence ID" value="GEP46229.1"/>
    <property type="molecule type" value="Genomic_DNA"/>
</dbReference>
<evidence type="ECO:0000259" key="2">
    <source>
        <dbReference type="Pfam" id="PF13175"/>
    </source>
</evidence>
<feature type="coiled-coil region" evidence="1">
    <location>
        <begin position="228"/>
        <end position="255"/>
    </location>
</feature>
<organism evidence="3 4">
    <name type="scientific">Brevifollis gellanilyticus</name>
    <dbReference type="NCBI Taxonomy" id="748831"/>
    <lineage>
        <taxon>Bacteria</taxon>
        <taxon>Pseudomonadati</taxon>
        <taxon>Verrucomicrobiota</taxon>
        <taxon>Verrucomicrobiia</taxon>
        <taxon>Verrucomicrobiales</taxon>
        <taxon>Verrucomicrobiaceae</taxon>
    </lineage>
</organism>
<dbReference type="Pfam" id="PF13175">
    <property type="entry name" value="AAA_15"/>
    <property type="match status" value="1"/>
</dbReference>
<keyword evidence="4" id="KW-1185">Reference proteome</keyword>
<feature type="domain" description="Endonuclease GajA/Old nuclease/RecF-like AAA" evidence="2">
    <location>
        <begin position="2"/>
        <end position="383"/>
    </location>
</feature>
<proteinExistence type="predicted"/>
<feature type="coiled-coil region" evidence="1">
    <location>
        <begin position="405"/>
        <end position="439"/>
    </location>
</feature>
<evidence type="ECO:0000313" key="3">
    <source>
        <dbReference type="EMBL" id="GEP46229.1"/>
    </source>
</evidence>
<dbReference type="Proteomes" id="UP000321577">
    <property type="component" value="Unassembled WGS sequence"/>
</dbReference>
<dbReference type="GO" id="GO:0006302">
    <property type="term" value="P:double-strand break repair"/>
    <property type="evidence" value="ECO:0007669"/>
    <property type="project" value="InterPro"/>
</dbReference>
<dbReference type="RefSeq" id="WP_170267110.1">
    <property type="nucleotide sequence ID" value="NZ_BKAG01000078.1"/>
</dbReference>
<accession>A0A512MHN3</accession>
<dbReference type="PANTHER" id="PTHR32182">
    <property type="entry name" value="DNA REPLICATION AND REPAIR PROTEIN RECF"/>
    <property type="match status" value="1"/>
</dbReference>
<dbReference type="InterPro" id="IPR041685">
    <property type="entry name" value="AAA_GajA/Old/RecF-like"/>
</dbReference>
<keyword evidence="1" id="KW-0175">Coiled coil</keyword>
<dbReference type="Gene3D" id="3.40.50.300">
    <property type="entry name" value="P-loop containing nucleotide triphosphate hydrolases"/>
    <property type="match status" value="2"/>
</dbReference>
<reference evidence="3 4" key="1">
    <citation type="submission" date="2019-07" db="EMBL/GenBank/DDBJ databases">
        <title>Whole genome shotgun sequence of Brevifollis gellanilyticus NBRC 108608.</title>
        <authorList>
            <person name="Hosoyama A."/>
            <person name="Uohara A."/>
            <person name="Ohji S."/>
            <person name="Ichikawa N."/>
        </authorList>
    </citation>
    <scope>NUCLEOTIDE SEQUENCE [LARGE SCALE GENOMIC DNA]</scope>
    <source>
        <strain evidence="3 4">NBRC 108608</strain>
    </source>
</reference>
<dbReference type="InterPro" id="IPR027417">
    <property type="entry name" value="P-loop_NTPase"/>
</dbReference>
<dbReference type="GO" id="GO:0016887">
    <property type="term" value="F:ATP hydrolysis activity"/>
    <property type="evidence" value="ECO:0007669"/>
    <property type="project" value="InterPro"/>
</dbReference>
<evidence type="ECO:0000313" key="4">
    <source>
        <dbReference type="Proteomes" id="UP000321577"/>
    </source>
</evidence>
<protein>
    <recommendedName>
        <fullName evidence="2">Endonuclease GajA/Old nuclease/RecF-like AAA domain-containing protein</fullName>
    </recommendedName>
</protein>
<evidence type="ECO:0000256" key="1">
    <source>
        <dbReference type="SAM" id="Coils"/>
    </source>
</evidence>
<dbReference type="AlphaFoldDB" id="A0A512MHN3"/>
<dbReference type="GO" id="GO:0000731">
    <property type="term" value="P:DNA synthesis involved in DNA repair"/>
    <property type="evidence" value="ECO:0007669"/>
    <property type="project" value="TreeGrafter"/>
</dbReference>
<dbReference type="SUPFAM" id="SSF52540">
    <property type="entry name" value="P-loop containing nucleoside triphosphate hydrolases"/>
    <property type="match status" value="1"/>
</dbReference>
<name>A0A512MHN3_9BACT</name>
<gene>
    <name evidence="3" type="ORF">BGE01nite_55200</name>
</gene>
<dbReference type="PANTHER" id="PTHR32182:SF22">
    <property type="entry name" value="ATP-DEPENDENT ENDONUCLEASE, OLD FAMILY-RELATED"/>
    <property type="match status" value="1"/>
</dbReference>
<sequence>MKLTIEAFRGVNQEFNLNFDTRSHLSIIYGENGSGKTTISDALEFLFNETSGSLEEKSLDGKTRILALVHARRKKQDLRVQWQDGSDTVTARIGSTKPQITGTVKGKLHTLSRKHITKLVEETPSRRFERIQDFVTLPDLEREEAELRNFATGQRRLLESQERLAQQVEVDLDSLHQRATQSDPVAPAREAWIKGILAQSSETSDEQLQIFEDLHHSITRLRDDFKPLKESYSQVALARDELVAAQNELVRLVSESTDDFAEALDTLEQAKVLFDKTSRDACPVCDTVIGHQELVAKVSGKLARLKALSAQSAKVKQAETSQRNATTAVETLQKGFFAIINQLRQVHQAAQDELEGLPGLVPSLLQSTEAAHLTAEWFQGLAAQAAQLKPLSEHVEKQRTALLQRKDQQSQLKAILSRKKDTRQEHAEISRMIEKAEQIATMLREHRIRHANETLTAISGEFARLYHSIHPGEEIENIRLYLHPTQKGAARFDGTLFGNEEMSPVACLSESHLDTLGLCLFLALQKKEDPKNTLLYLDDAIASVDEAHMERLYHLFLAEAPNFRHVIITSHYQPLRFKFRWGLLTQAKVSFIELGAWSLDQGITLAKGPNSEIKFLRRYVHEGEDAATIAAKSGLVLERLFDFLTGIYQCRLPRNPGAEQRWTLDHYKGGLQGEKKLLPALQCDHFDTEGKPIESHMLEPLLTNIFSRLQFRNAIGCHYKELAGCFNELGEAMKLGQATLGLVDAICDENDELPDSQKDGKSWTNRGTVTRRLYPLLKPLS</sequence>
<comment type="caution">
    <text evidence="3">The sequence shown here is derived from an EMBL/GenBank/DDBJ whole genome shotgun (WGS) entry which is preliminary data.</text>
</comment>